<feature type="transmembrane region" description="Helical" evidence="3">
    <location>
        <begin position="81"/>
        <end position="103"/>
    </location>
</feature>
<evidence type="ECO:0000313" key="4">
    <source>
        <dbReference type="EMBL" id="KAK9740565.1"/>
    </source>
</evidence>
<dbReference type="GO" id="GO:0098542">
    <property type="term" value="P:defense response to other organism"/>
    <property type="evidence" value="ECO:0007669"/>
    <property type="project" value="InterPro"/>
</dbReference>
<dbReference type="PANTHER" id="PTHR31234">
    <property type="entry name" value="LATE EMBRYOGENESIS ABUNDANT (LEA) HYDROXYPROLINE-RICH GLYCOPROTEIN FAMILY"/>
    <property type="match status" value="1"/>
</dbReference>
<evidence type="ECO:0000256" key="2">
    <source>
        <dbReference type="ARBA" id="ARBA00023136"/>
    </source>
</evidence>
<keyword evidence="3" id="KW-0812">Transmembrane</keyword>
<sequence>MSETRLALDVSENHSYEIAVGHRYSNENTNDNNNNNTHLDAQSTDLTRRLLNNINDSKTQTRRTNISSNRHKWLCFNTDTWWIILFVICFFVFLTLLVGVICWTSSHIDPPFKLEVTSLQVASMTISNNRSSDIDNYMSADLNLTLSVTNQATELLIEHLLVSIKYCDVILSSTKIRPLYEEPEGHATIQLDMGFRAARLTHAMVDSLLNDLATNQTVEFTVIMQGSYGIITEILVDKHGVEIICEGVNVKFFPASNLTIGTMFDAPRSCKHTTVTW</sequence>
<evidence type="ECO:0000313" key="5">
    <source>
        <dbReference type="Proteomes" id="UP001443914"/>
    </source>
</evidence>
<name>A0AAW1M188_SAPOF</name>
<dbReference type="GO" id="GO:0005886">
    <property type="term" value="C:plasma membrane"/>
    <property type="evidence" value="ECO:0007669"/>
    <property type="project" value="TreeGrafter"/>
</dbReference>
<keyword evidence="3" id="KW-1133">Transmembrane helix</keyword>
<comment type="subcellular location">
    <subcellularLocation>
        <location evidence="1">Membrane</location>
    </subcellularLocation>
</comment>
<accession>A0AAW1M188</accession>
<dbReference type="PANTHER" id="PTHR31234:SF2">
    <property type="entry name" value="OS05G0199100 PROTEIN"/>
    <property type="match status" value="1"/>
</dbReference>
<reference evidence="4" key="1">
    <citation type="submission" date="2024-03" db="EMBL/GenBank/DDBJ databases">
        <title>WGS assembly of Saponaria officinalis var. Norfolk2.</title>
        <authorList>
            <person name="Jenkins J."/>
            <person name="Shu S."/>
            <person name="Grimwood J."/>
            <person name="Barry K."/>
            <person name="Goodstein D."/>
            <person name="Schmutz J."/>
            <person name="Leebens-Mack J."/>
            <person name="Osbourn A."/>
        </authorList>
    </citation>
    <scope>NUCLEOTIDE SEQUENCE [LARGE SCALE GENOMIC DNA]</scope>
    <source>
        <strain evidence="4">JIC</strain>
    </source>
</reference>
<organism evidence="4 5">
    <name type="scientific">Saponaria officinalis</name>
    <name type="common">Common soapwort</name>
    <name type="synonym">Lychnis saponaria</name>
    <dbReference type="NCBI Taxonomy" id="3572"/>
    <lineage>
        <taxon>Eukaryota</taxon>
        <taxon>Viridiplantae</taxon>
        <taxon>Streptophyta</taxon>
        <taxon>Embryophyta</taxon>
        <taxon>Tracheophyta</taxon>
        <taxon>Spermatophyta</taxon>
        <taxon>Magnoliopsida</taxon>
        <taxon>eudicotyledons</taxon>
        <taxon>Gunneridae</taxon>
        <taxon>Pentapetalae</taxon>
        <taxon>Caryophyllales</taxon>
        <taxon>Caryophyllaceae</taxon>
        <taxon>Caryophylleae</taxon>
        <taxon>Saponaria</taxon>
    </lineage>
</organism>
<dbReference type="Proteomes" id="UP001443914">
    <property type="component" value="Unassembled WGS sequence"/>
</dbReference>
<dbReference type="EMBL" id="JBDFQZ010000003">
    <property type="protein sequence ID" value="KAK9740565.1"/>
    <property type="molecule type" value="Genomic_DNA"/>
</dbReference>
<dbReference type="AlphaFoldDB" id="A0AAW1M188"/>
<gene>
    <name evidence="4" type="ORF">RND81_03G045000</name>
</gene>
<keyword evidence="2 3" id="KW-0472">Membrane</keyword>
<evidence type="ECO:0000256" key="1">
    <source>
        <dbReference type="ARBA" id="ARBA00004370"/>
    </source>
</evidence>
<proteinExistence type="predicted"/>
<evidence type="ECO:0008006" key="6">
    <source>
        <dbReference type="Google" id="ProtNLM"/>
    </source>
</evidence>
<evidence type="ECO:0000256" key="3">
    <source>
        <dbReference type="SAM" id="Phobius"/>
    </source>
</evidence>
<comment type="caution">
    <text evidence="4">The sequence shown here is derived from an EMBL/GenBank/DDBJ whole genome shotgun (WGS) entry which is preliminary data.</text>
</comment>
<keyword evidence="5" id="KW-1185">Reference proteome</keyword>
<dbReference type="InterPro" id="IPR044839">
    <property type="entry name" value="NDR1-like"/>
</dbReference>
<protein>
    <recommendedName>
        <fullName evidence="6">Late embryogenesis abundant protein LEA-2 subgroup domain-containing protein</fullName>
    </recommendedName>
</protein>